<evidence type="ECO:0000256" key="1">
    <source>
        <dbReference type="SAM" id="MobiDB-lite"/>
    </source>
</evidence>
<organism evidence="2 3">
    <name type="scientific">Portunus trituberculatus</name>
    <name type="common">Swimming crab</name>
    <name type="synonym">Neptunus trituberculatus</name>
    <dbReference type="NCBI Taxonomy" id="210409"/>
    <lineage>
        <taxon>Eukaryota</taxon>
        <taxon>Metazoa</taxon>
        <taxon>Ecdysozoa</taxon>
        <taxon>Arthropoda</taxon>
        <taxon>Crustacea</taxon>
        <taxon>Multicrustacea</taxon>
        <taxon>Malacostraca</taxon>
        <taxon>Eumalacostraca</taxon>
        <taxon>Eucarida</taxon>
        <taxon>Decapoda</taxon>
        <taxon>Pleocyemata</taxon>
        <taxon>Brachyura</taxon>
        <taxon>Eubrachyura</taxon>
        <taxon>Portunoidea</taxon>
        <taxon>Portunidae</taxon>
        <taxon>Portuninae</taxon>
        <taxon>Portunus</taxon>
    </lineage>
</organism>
<proteinExistence type="predicted"/>
<feature type="region of interest" description="Disordered" evidence="1">
    <location>
        <begin position="1"/>
        <end position="41"/>
    </location>
</feature>
<dbReference type="AlphaFoldDB" id="A0A5B7JW57"/>
<dbReference type="EMBL" id="VSRR010115079">
    <property type="protein sequence ID" value="MPC98663.1"/>
    <property type="molecule type" value="Genomic_DNA"/>
</dbReference>
<evidence type="ECO:0000313" key="2">
    <source>
        <dbReference type="EMBL" id="MPC98663.1"/>
    </source>
</evidence>
<name>A0A5B7JW57_PORTR</name>
<gene>
    <name evidence="2" type="ORF">E2C01_094042</name>
</gene>
<reference evidence="2 3" key="1">
    <citation type="submission" date="2019-05" db="EMBL/GenBank/DDBJ databases">
        <title>Another draft genome of Portunus trituberculatus and its Hox gene families provides insights of decapod evolution.</title>
        <authorList>
            <person name="Jeong J.-H."/>
            <person name="Song I."/>
            <person name="Kim S."/>
            <person name="Choi T."/>
            <person name="Kim D."/>
            <person name="Ryu S."/>
            <person name="Kim W."/>
        </authorList>
    </citation>
    <scope>NUCLEOTIDE SEQUENCE [LARGE SCALE GENOMIC DNA]</scope>
    <source>
        <tissue evidence="2">Muscle</tissue>
    </source>
</reference>
<protein>
    <submittedName>
        <fullName evidence="2">Uncharacterized protein</fullName>
    </submittedName>
</protein>
<sequence>MQEVKEEFEIKVEDEVMGLPDEPFFPNQQESTGKQDTIRTR</sequence>
<evidence type="ECO:0000313" key="3">
    <source>
        <dbReference type="Proteomes" id="UP000324222"/>
    </source>
</evidence>
<keyword evidence="3" id="KW-1185">Reference proteome</keyword>
<feature type="compositionally biased region" description="Polar residues" evidence="1">
    <location>
        <begin position="26"/>
        <end position="35"/>
    </location>
</feature>
<feature type="compositionally biased region" description="Basic and acidic residues" evidence="1">
    <location>
        <begin position="1"/>
        <end position="14"/>
    </location>
</feature>
<dbReference type="Proteomes" id="UP000324222">
    <property type="component" value="Unassembled WGS sequence"/>
</dbReference>
<accession>A0A5B7JW57</accession>
<comment type="caution">
    <text evidence="2">The sequence shown here is derived from an EMBL/GenBank/DDBJ whole genome shotgun (WGS) entry which is preliminary data.</text>
</comment>